<organism evidence="2 3">
    <name type="scientific">Aspergillus wentii DTO 134E9</name>
    <dbReference type="NCBI Taxonomy" id="1073089"/>
    <lineage>
        <taxon>Eukaryota</taxon>
        <taxon>Fungi</taxon>
        <taxon>Dikarya</taxon>
        <taxon>Ascomycota</taxon>
        <taxon>Pezizomycotina</taxon>
        <taxon>Eurotiomycetes</taxon>
        <taxon>Eurotiomycetidae</taxon>
        <taxon>Eurotiales</taxon>
        <taxon>Aspergillaceae</taxon>
        <taxon>Aspergillus</taxon>
        <taxon>Aspergillus subgen. Cremei</taxon>
    </lineage>
</organism>
<reference evidence="3" key="1">
    <citation type="journal article" date="2017" name="Genome Biol.">
        <title>Comparative genomics reveals high biological diversity and specific adaptations in the industrially and medically important fungal genus Aspergillus.</title>
        <authorList>
            <person name="de Vries R.P."/>
            <person name="Riley R."/>
            <person name="Wiebenga A."/>
            <person name="Aguilar-Osorio G."/>
            <person name="Amillis S."/>
            <person name="Uchima C.A."/>
            <person name="Anderluh G."/>
            <person name="Asadollahi M."/>
            <person name="Askin M."/>
            <person name="Barry K."/>
            <person name="Battaglia E."/>
            <person name="Bayram O."/>
            <person name="Benocci T."/>
            <person name="Braus-Stromeyer S.A."/>
            <person name="Caldana C."/>
            <person name="Canovas D."/>
            <person name="Cerqueira G.C."/>
            <person name="Chen F."/>
            <person name="Chen W."/>
            <person name="Choi C."/>
            <person name="Clum A."/>
            <person name="Dos Santos R.A."/>
            <person name="Damasio A.R."/>
            <person name="Diallinas G."/>
            <person name="Emri T."/>
            <person name="Fekete E."/>
            <person name="Flipphi M."/>
            <person name="Freyberg S."/>
            <person name="Gallo A."/>
            <person name="Gournas C."/>
            <person name="Habgood R."/>
            <person name="Hainaut M."/>
            <person name="Harispe M.L."/>
            <person name="Henrissat B."/>
            <person name="Hilden K.S."/>
            <person name="Hope R."/>
            <person name="Hossain A."/>
            <person name="Karabika E."/>
            <person name="Karaffa L."/>
            <person name="Karanyi Z."/>
            <person name="Krasevec N."/>
            <person name="Kuo A."/>
            <person name="Kusch H."/>
            <person name="LaButti K."/>
            <person name="Lagendijk E.L."/>
            <person name="Lapidus A."/>
            <person name="Levasseur A."/>
            <person name="Lindquist E."/>
            <person name="Lipzen A."/>
            <person name="Logrieco A.F."/>
            <person name="MacCabe A."/>
            <person name="Maekelae M.R."/>
            <person name="Malavazi I."/>
            <person name="Melin P."/>
            <person name="Meyer V."/>
            <person name="Mielnichuk N."/>
            <person name="Miskei M."/>
            <person name="Molnar A.P."/>
            <person name="Mule G."/>
            <person name="Ngan C.Y."/>
            <person name="Orejas M."/>
            <person name="Orosz E."/>
            <person name="Ouedraogo J.P."/>
            <person name="Overkamp K.M."/>
            <person name="Park H.-S."/>
            <person name="Perrone G."/>
            <person name="Piumi F."/>
            <person name="Punt P.J."/>
            <person name="Ram A.F."/>
            <person name="Ramon A."/>
            <person name="Rauscher S."/>
            <person name="Record E."/>
            <person name="Riano-Pachon D.M."/>
            <person name="Robert V."/>
            <person name="Roehrig J."/>
            <person name="Ruller R."/>
            <person name="Salamov A."/>
            <person name="Salih N.S."/>
            <person name="Samson R.A."/>
            <person name="Sandor E."/>
            <person name="Sanguinetti M."/>
            <person name="Schuetze T."/>
            <person name="Sepcic K."/>
            <person name="Shelest E."/>
            <person name="Sherlock G."/>
            <person name="Sophianopoulou V."/>
            <person name="Squina F.M."/>
            <person name="Sun H."/>
            <person name="Susca A."/>
            <person name="Todd R.B."/>
            <person name="Tsang A."/>
            <person name="Unkles S.E."/>
            <person name="van de Wiele N."/>
            <person name="van Rossen-Uffink D."/>
            <person name="Oliveira J.V."/>
            <person name="Vesth T.C."/>
            <person name="Visser J."/>
            <person name="Yu J.-H."/>
            <person name="Zhou M."/>
            <person name="Andersen M.R."/>
            <person name="Archer D.B."/>
            <person name="Baker S.E."/>
            <person name="Benoit I."/>
            <person name="Brakhage A.A."/>
            <person name="Braus G.H."/>
            <person name="Fischer R."/>
            <person name="Frisvad J.C."/>
            <person name="Goldman G.H."/>
            <person name="Houbraken J."/>
            <person name="Oakley B."/>
            <person name="Pocsi I."/>
            <person name="Scazzocchio C."/>
            <person name="Seiboth B."/>
            <person name="vanKuyk P.A."/>
            <person name="Wortman J."/>
            <person name="Dyer P.S."/>
            <person name="Grigoriev I.V."/>
        </authorList>
    </citation>
    <scope>NUCLEOTIDE SEQUENCE [LARGE SCALE GENOMIC DNA]</scope>
    <source>
        <strain evidence="3">DTO 134E9</strain>
    </source>
</reference>
<proteinExistence type="predicted"/>
<name>A0A1L9RMT1_ASPWE</name>
<dbReference type="SUPFAM" id="SSF54695">
    <property type="entry name" value="POZ domain"/>
    <property type="match status" value="1"/>
</dbReference>
<evidence type="ECO:0000313" key="2">
    <source>
        <dbReference type="EMBL" id="OJJ36241.1"/>
    </source>
</evidence>
<protein>
    <recommendedName>
        <fullName evidence="4">BTB domain-containing protein</fullName>
    </recommendedName>
</protein>
<dbReference type="OrthoDB" id="9997739at2759"/>
<feature type="region of interest" description="Disordered" evidence="1">
    <location>
        <begin position="117"/>
        <end position="142"/>
    </location>
</feature>
<dbReference type="EMBL" id="KV878212">
    <property type="protein sequence ID" value="OJJ36241.1"/>
    <property type="molecule type" value="Genomic_DNA"/>
</dbReference>
<gene>
    <name evidence="2" type="ORF">ASPWEDRAFT_184180</name>
</gene>
<feature type="compositionally biased region" description="Acidic residues" evidence="1">
    <location>
        <begin position="124"/>
        <end position="142"/>
    </location>
</feature>
<evidence type="ECO:0000256" key="1">
    <source>
        <dbReference type="SAM" id="MobiDB-lite"/>
    </source>
</evidence>
<dbReference type="GeneID" id="63747868"/>
<sequence>MEGAFGRYITSPLFTFQIGPDKKEITVHSAPLARLSPTLDTLMNGRMNEAKSRHAHWSDVDEDTFIRLCEFAYNRDYTPPSCVEFTQDPPILQDTDMTIRKKSASITRRKKWMMNYDDVPPAPDWDEPEPVPEPEPEPEPVAEGEVPVEDCQLPYTEKSIWTRHLHDAFKESILHPFPADESPTDTFRPRGNVSPKEDFTPVLLGHARLYVLADKYGIKLLQSLALNKLYHTLKSFKLYERSVGGIIEFVRFTYANTLGDVYGIDDLRDLTRRYMVSVIGQLGGNKEFKELLGDGGDFVVDFWDVVWRDNGYSAHRKVNGGRTLNGYTLLK</sequence>
<keyword evidence="3" id="KW-1185">Reference proteome</keyword>
<dbReference type="InterPro" id="IPR011333">
    <property type="entry name" value="SKP1/BTB/POZ_sf"/>
</dbReference>
<evidence type="ECO:0000313" key="3">
    <source>
        <dbReference type="Proteomes" id="UP000184383"/>
    </source>
</evidence>
<dbReference type="AlphaFoldDB" id="A0A1L9RMT1"/>
<dbReference type="Gene3D" id="3.30.710.10">
    <property type="entry name" value="Potassium Channel Kv1.1, Chain A"/>
    <property type="match status" value="1"/>
</dbReference>
<accession>A0A1L9RMT1</accession>
<dbReference type="VEuPathDB" id="FungiDB:ASPWEDRAFT_184180"/>
<dbReference type="PANTHER" id="PTHR47843">
    <property type="entry name" value="BTB DOMAIN-CONTAINING PROTEIN-RELATED"/>
    <property type="match status" value="1"/>
</dbReference>
<dbReference type="STRING" id="1073089.A0A1L9RMT1"/>
<evidence type="ECO:0008006" key="4">
    <source>
        <dbReference type="Google" id="ProtNLM"/>
    </source>
</evidence>
<dbReference type="RefSeq" id="XP_040689917.1">
    <property type="nucleotide sequence ID" value="XM_040832020.1"/>
</dbReference>
<dbReference type="Proteomes" id="UP000184383">
    <property type="component" value="Unassembled WGS sequence"/>
</dbReference>